<accession>G0NCK6</accession>
<feature type="domain" description="F-box" evidence="1">
    <location>
        <begin position="10"/>
        <end position="58"/>
    </location>
</feature>
<keyword evidence="3" id="KW-1185">Reference proteome</keyword>
<proteinExistence type="predicted"/>
<evidence type="ECO:0000259" key="1">
    <source>
        <dbReference type="PROSITE" id="PS50181"/>
    </source>
</evidence>
<name>G0NCK6_CAEBE</name>
<organism evidence="3">
    <name type="scientific">Caenorhabditis brenneri</name>
    <name type="common">Nematode worm</name>
    <dbReference type="NCBI Taxonomy" id="135651"/>
    <lineage>
        <taxon>Eukaryota</taxon>
        <taxon>Metazoa</taxon>
        <taxon>Ecdysozoa</taxon>
        <taxon>Nematoda</taxon>
        <taxon>Chromadorea</taxon>
        <taxon>Rhabditida</taxon>
        <taxon>Rhabditina</taxon>
        <taxon>Rhabditomorpha</taxon>
        <taxon>Rhabditoidea</taxon>
        <taxon>Rhabditidae</taxon>
        <taxon>Peloderinae</taxon>
        <taxon>Caenorhabditis</taxon>
    </lineage>
</organism>
<dbReference type="InParanoid" id="G0NCK6"/>
<reference evidence="3" key="1">
    <citation type="submission" date="2011-07" db="EMBL/GenBank/DDBJ databases">
        <authorList>
            <consortium name="Caenorhabditis brenneri Sequencing and Analysis Consortium"/>
            <person name="Wilson R.K."/>
        </authorList>
    </citation>
    <scope>NUCLEOTIDE SEQUENCE [LARGE SCALE GENOMIC DNA]</scope>
    <source>
        <strain evidence="3">PB2801</strain>
    </source>
</reference>
<sequence>MSNLEPGFDTFPLLELPSLVYEMVILRMDVLEIFTFTFVSEDVFNTVKRLLSRNKQRHFVNGAVPNLEHLTLKGATQNMMEYLEKLNCEANPNRVLKTSPEDPRRMLTTPMDISQNGETIVTVFYSEEISPDIYSMRFLDFVKPSHTCTGPYYFDHRSCML</sequence>
<dbReference type="EMBL" id="GL379863">
    <property type="protein sequence ID" value="EGT57581.1"/>
    <property type="molecule type" value="Genomic_DNA"/>
</dbReference>
<protein>
    <recommendedName>
        <fullName evidence="1">F-box domain-containing protein</fullName>
    </recommendedName>
</protein>
<dbReference type="PROSITE" id="PS50181">
    <property type="entry name" value="FBOX"/>
    <property type="match status" value="1"/>
</dbReference>
<dbReference type="Proteomes" id="UP000008068">
    <property type="component" value="Unassembled WGS sequence"/>
</dbReference>
<dbReference type="HOGENOM" id="CLU_1645223_0_0_1"/>
<evidence type="ECO:0000313" key="2">
    <source>
        <dbReference type="EMBL" id="EGT57581.1"/>
    </source>
</evidence>
<dbReference type="AlphaFoldDB" id="G0NCK6"/>
<gene>
    <name evidence="2" type="ORF">CAEBREN_08913</name>
</gene>
<evidence type="ECO:0000313" key="3">
    <source>
        <dbReference type="Proteomes" id="UP000008068"/>
    </source>
</evidence>
<dbReference type="InterPro" id="IPR001810">
    <property type="entry name" value="F-box_dom"/>
</dbReference>